<comment type="similarity">
    <text evidence="1">Belongs to the LysR transcriptional regulatory family.</text>
</comment>
<dbReference type="Pfam" id="PF03466">
    <property type="entry name" value="LysR_substrate"/>
    <property type="match status" value="1"/>
</dbReference>
<dbReference type="InterPro" id="IPR036388">
    <property type="entry name" value="WH-like_DNA-bd_sf"/>
</dbReference>
<dbReference type="GO" id="GO:0003677">
    <property type="term" value="F:DNA binding"/>
    <property type="evidence" value="ECO:0007669"/>
    <property type="project" value="UniProtKB-KW"/>
</dbReference>
<evidence type="ECO:0000256" key="1">
    <source>
        <dbReference type="ARBA" id="ARBA00009437"/>
    </source>
</evidence>
<dbReference type="PANTHER" id="PTHR30419:SF8">
    <property type="entry name" value="NITROGEN ASSIMILATION TRANSCRIPTIONAL ACTIVATOR-RELATED"/>
    <property type="match status" value="1"/>
</dbReference>
<keyword evidence="2" id="KW-0805">Transcription regulation</keyword>
<evidence type="ECO:0000259" key="5">
    <source>
        <dbReference type="PROSITE" id="PS50931"/>
    </source>
</evidence>
<keyword evidence="3 6" id="KW-0238">DNA-binding</keyword>
<dbReference type="EMBL" id="FQVI01000017">
    <property type="protein sequence ID" value="SHF23567.1"/>
    <property type="molecule type" value="Genomic_DNA"/>
</dbReference>
<accession>A0A1M5A0E2</accession>
<dbReference type="InterPro" id="IPR000847">
    <property type="entry name" value="LysR_HTH_N"/>
</dbReference>
<proteinExistence type="inferred from homology"/>
<dbReference type="InterPro" id="IPR050950">
    <property type="entry name" value="HTH-type_LysR_regulators"/>
</dbReference>
<evidence type="ECO:0000313" key="7">
    <source>
        <dbReference type="Proteomes" id="UP000184245"/>
    </source>
</evidence>
<organism evidence="6 7">
    <name type="scientific">Lactonifactor longoviformis DSM 17459</name>
    <dbReference type="NCBI Taxonomy" id="1122155"/>
    <lineage>
        <taxon>Bacteria</taxon>
        <taxon>Bacillati</taxon>
        <taxon>Bacillota</taxon>
        <taxon>Clostridia</taxon>
        <taxon>Eubacteriales</taxon>
        <taxon>Clostridiaceae</taxon>
        <taxon>Lactonifactor</taxon>
    </lineage>
</organism>
<reference evidence="6 7" key="1">
    <citation type="submission" date="2016-11" db="EMBL/GenBank/DDBJ databases">
        <authorList>
            <person name="Jaros S."/>
            <person name="Januszkiewicz K."/>
            <person name="Wedrychowicz H."/>
        </authorList>
    </citation>
    <scope>NUCLEOTIDE SEQUENCE [LARGE SCALE GENOMIC DNA]</scope>
    <source>
        <strain evidence="6 7">DSM 17459</strain>
    </source>
</reference>
<dbReference type="GO" id="GO:0005829">
    <property type="term" value="C:cytosol"/>
    <property type="evidence" value="ECO:0007669"/>
    <property type="project" value="TreeGrafter"/>
</dbReference>
<evidence type="ECO:0000313" key="6">
    <source>
        <dbReference type="EMBL" id="SHF23567.1"/>
    </source>
</evidence>
<dbReference type="SUPFAM" id="SSF46785">
    <property type="entry name" value="Winged helix' DNA-binding domain"/>
    <property type="match status" value="1"/>
</dbReference>
<name>A0A1M5A0E2_9CLOT</name>
<gene>
    <name evidence="6" type="ORF">SAMN02745158_02987</name>
</gene>
<keyword evidence="7" id="KW-1185">Reference proteome</keyword>
<dbReference type="InterPro" id="IPR005119">
    <property type="entry name" value="LysR_subst-bd"/>
</dbReference>
<dbReference type="PROSITE" id="PS50931">
    <property type="entry name" value="HTH_LYSR"/>
    <property type="match status" value="1"/>
</dbReference>
<dbReference type="Proteomes" id="UP000184245">
    <property type="component" value="Unassembled WGS sequence"/>
</dbReference>
<feature type="domain" description="HTH lysR-type" evidence="5">
    <location>
        <begin position="1"/>
        <end position="58"/>
    </location>
</feature>
<dbReference type="PANTHER" id="PTHR30419">
    <property type="entry name" value="HTH-TYPE TRANSCRIPTIONAL REGULATOR YBHD"/>
    <property type="match status" value="1"/>
</dbReference>
<dbReference type="CDD" id="cd05466">
    <property type="entry name" value="PBP2_LTTR_substrate"/>
    <property type="match status" value="1"/>
</dbReference>
<keyword evidence="4" id="KW-0804">Transcription</keyword>
<evidence type="ECO:0000256" key="3">
    <source>
        <dbReference type="ARBA" id="ARBA00023125"/>
    </source>
</evidence>
<dbReference type="STRING" id="1122155.SAMN02745158_02987"/>
<evidence type="ECO:0000256" key="4">
    <source>
        <dbReference type="ARBA" id="ARBA00023163"/>
    </source>
</evidence>
<dbReference type="SUPFAM" id="SSF53850">
    <property type="entry name" value="Periplasmic binding protein-like II"/>
    <property type="match status" value="1"/>
</dbReference>
<dbReference type="InterPro" id="IPR036390">
    <property type="entry name" value="WH_DNA-bd_sf"/>
</dbReference>
<protein>
    <submittedName>
        <fullName evidence="6">DNA-binding transcriptional regulator, LysR family</fullName>
    </submittedName>
</protein>
<dbReference type="Gene3D" id="3.40.190.290">
    <property type="match status" value="1"/>
</dbReference>
<dbReference type="RefSeq" id="WP_072853157.1">
    <property type="nucleotide sequence ID" value="NZ_FQVI01000017.1"/>
</dbReference>
<evidence type="ECO:0000256" key="2">
    <source>
        <dbReference type="ARBA" id="ARBA00023015"/>
    </source>
</evidence>
<dbReference type="Pfam" id="PF00126">
    <property type="entry name" value="HTH_1"/>
    <property type="match status" value="1"/>
</dbReference>
<dbReference type="OrthoDB" id="9803714at2"/>
<dbReference type="AlphaFoldDB" id="A0A1M5A0E2"/>
<sequence length="292" mass="33523">MTFRQIEFFTTVCKCKSISKASALLRISQQGISKALLDLEAELGCQLLKRTSSGVTLTNYGTYVLQEFEIILRKKEYISSYVLQMKSTAREPLLVGMSFGVLSALPHSFLSDFITQHPYIELNYSDYTDITLVNRLVKGECDLALIAGPVNCEDLQMEVIKTEKVYLCIPFGHPLYEAQEITLQSLAAHTFVMFSNQFYIQHHFWESCRHAGFSPRVFLSSNDFNSLKELAFDTGNLFVVPEHTIPKKDSQFRYYPFPDPYFTWEITYATRKNKLMTEGMMAFYQSLKETVG</sequence>
<dbReference type="Gene3D" id="1.10.10.10">
    <property type="entry name" value="Winged helix-like DNA-binding domain superfamily/Winged helix DNA-binding domain"/>
    <property type="match status" value="1"/>
</dbReference>
<dbReference type="GO" id="GO:0003700">
    <property type="term" value="F:DNA-binding transcription factor activity"/>
    <property type="evidence" value="ECO:0007669"/>
    <property type="project" value="InterPro"/>
</dbReference>